<keyword evidence="2" id="KW-0963">Cytoplasm</keyword>
<keyword evidence="3" id="KW-0970">Cilium biogenesis/degradation</keyword>
<dbReference type="GO" id="GO:0060271">
    <property type="term" value="P:cilium assembly"/>
    <property type="evidence" value="ECO:0007669"/>
    <property type="project" value="TreeGrafter"/>
</dbReference>
<evidence type="ECO:0000256" key="1">
    <source>
        <dbReference type="ARBA" id="ARBA00004120"/>
    </source>
</evidence>
<feature type="compositionally biased region" description="Polar residues" evidence="7">
    <location>
        <begin position="81"/>
        <end position="91"/>
    </location>
</feature>
<dbReference type="PANTHER" id="PTHR12968">
    <property type="entry name" value="B9 DOMAIN-CONTAINING"/>
    <property type="match status" value="1"/>
</dbReference>
<feature type="region of interest" description="Disordered" evidence="7">
    <location>
        <begin position="1"/>
        <end position="148"/>
    </location>
</feature>
<evidence type="ECO:0000256" key="5">
    <source>
        <dbReference type="ARBA" id="ARBA00023273"/>
    </source>
</evidence>
<evidence type="ECO:0000256" key="3">
    <source>
        <dbReference type="ARBA" id="ARBA00022794"/>
    </source>
</evidence>
<keyword evidence="4" id="KW-0206">Cytoskeleton</keyword>
<reference evidence="8" key="1">
    <citation type="submission" date="2014-05" db="EMBL/GenBank/DDBJ databases">
        <title>The transcriptome of the halophilic microalga Tetraselmis sp. GSL018 isolated from the Great Salt Lake, Utah.</title>
        <authorList>
            <person name="Jinkerson R.E."/>
            <person name="D'Adamo S."/>
            <person name="Posewitz M.C."/>
        </authorList>
    </citation>
    <scope>NUCLEOTIDE SEQUENCE</scope>
    <source>
        <strain evidence="8">GSL018</strain>
    </source>
</reference>
<evidence type="ECO:0000256" key="7">
    <source>
        <dbReference type="SAM" id="MobiDB-lite"/>
    </source>
</evidence>
<comment type="subcellular location">
    <subcellularLocation>
        <location evidence="1">Cytoplasm</location>
        <location evidence="1">Cytoskeleton</location>
        <location evidence="1">Cilium basal body</location>
    </subcellularLocation>
</comment>
<organism evidence="8">
    <name type="scientific">Tetraselmis sp. GSL018</name>
    <dbReference type="NCBI Taxonomy" id="582737"/>
    <lineage>
        <taxon>Eukaryota</taxon>
        <taxon>Viridiplantae</taxon>
        <taxon>Chlorophyta</taxon>
        <taxon>core chlorophytes</taxon>
        <taxon>Chlorodendrophyceae</taxon>
        <taxon>Chlorodendrales</taxon>
        <taxon>Chlorodendraceae</taxon>
        <taxon>Tetraselmis</taxon>
    </lineage>
</organism>
<dbReference type="InterPro" id="IPR010796">
    <property type="entry name" value="C2_B9-type_dom"/>
</dbReference>
<gene>
    <name evidence="8" type="ORF">TSPGSL018_16479</name>
</gene>
<feature type="compositionally biased region" description="Polar residues" evidence="7">
    <location>
        <begin position="45"/>
        <end position="69"/>
    </location>
</feature>
<dbReference type="GO" id="GO:0036038">
    <property type="term" value="C:MKS complex"/>
    <property type="evidence" value="ECO:0007669"/>
    <property type="project" value="TreeGrafter"/>
</dbReference>
<keyword evidence="5" id="KW-0966">Cell projection</keyword>
<dbReference type="AlphaFoldDB" id="A0A061R3Y2"/>
<dbReference type="PANTHER" id="PTHR12968:SF2">
    <property type="entry name" value="B9 DOMAIN-CONTAINING PROTEIN 2"/>
    <property type="match status" value="1"/>
</dbReference>
<dbReference type="EMBL" id="GBEZ01021516">
    <property type="protein sequence ID" value="JAC65236.1"/>
    <property type="molecule type" value="Transcribed_RNA"/>
</dbReference>
<evidence type="ECO:0000256" key="4">
    <source>
        <dbReference type="ARBA" id="ARBA00023212"/>
    </source>
</evidence>
<dbReference type="Pfam" id="PF07162">
    <property type="entry name" value="B9-C2"/>
    <property type="match status" value="1"/>
</dbReference>
<name>A0A061R3Y2_9CHLO</name>
<feature type="compositionally biased region" description="Polar residues" evidence="7">
    <location>
        <begin position="10"/>
        <end position="26"/>
    </location>
</feature>
<feature type="region of interest" description="Disordered" evidence="7">
    <location>
        <begin position="403"/>
        <end position="511"/>
    </location>
</feature>
<protein>
    <recommendedName>
        <fullName evidence="6">B9 domain-containing protein 2</fullName>
    </recommendedName>
</protein>
<evidence type="ECO:0000313" key="8">
    <source>
        <dbReference type="EMBL" id="JAC65236.1"/>
    </source>
</evidence>
<dbReference type="PROSITE" id="PS51381">
    <property type="entry name" value="C2_B9"/>
    <property type="match status" value="1"/>
</dbReference>
<evidence type="ECO:0000256" key="6">
    <source>
        <dbReference type="ARBA" id="ARBA00039272"/>
    </source>
</evidence>
<feature type="region of interest" description="Disordered" evidence="7">
    <location>
        <begin position="368"/>
        <end position="387"/>
    </location>
</feature>
<evidence type="ECO:0000256" key="2">
    <source>
        <dbReference type="ARBA" id="ARBA00022490"/>
    </source>
</evidence>
<proteinExistence type="predicted"/>
<feature type="compositionally biased region" description="Basic and acidic residues" evidence="7">
    <location>
        <begin position="99"/>
        <end position="118"/>
    </location>
</feature>
<sequence>MPEQLEKKSNVSNNSSGAISFGSSPDKQALSSSLQRNRQRSEQNIRTPSQSNSQDFDSGGRSRSLQGQEVQEPLRSVGSYELNSAQNVSTSWRRRRAARKEGLPPLKDNRNARGHSNDENNATSQPLDVSRTLSSSPGGRRSFRRLPSDVSLPAAGEKLSAESTGHGLVQSENLGSVYFAGEIVGGSGFARRPTYAQWYVDLEDQWGWLHVAGLRQGITQSSCPFDYEDDLCLWDHPLNLQLKTSTFQRWPKIYAKVYQGQGHKQSENFLGYASCFLPTSPGYHEFSTRIWRPNDKDKLRSEEYEGFWTGVNPHCTEAVESDLKLCSNGDIDRLFQCGAGRLYFRMFAVFKDMDKVKLSDVPEDLVRRHKGSAHRGSPSADEGDFSLGKLQIRESRASRLGSFAREGSGDLTHPRARSLQASRDFSESDLGNRSRQMSRDGSASPTRRRSRARMSYLGNSADLGTPSEVSTNLHHSRDTLEMSGGLQSPERLRDRFAHRRRRRQPSIAEDP</sequence>
<accession>A0A061R3Y2</accession>